<comment type="cofactor">
    <cofactor evidence="1">
        <name>Mg(2+)</name>
        <dbReference type="ChEBI" id="CHEBI:18420"/>
    </cofactor>
</comment>
<evidence type="ECO:0000256" key="1">
    <source>
        <dbReference type="ARBA" id="ARBA00001946"/>
    </source>
</evidence>
<dbReference type="InterPro" id="IPR005846">
    <property type="entry name" value="A-D-PHexomutase_a/b/a-III"/>
</dbReference>
<dbReference type="AlphaFoldDB" id="A0A2T7WXK1"/>
<name>A0A2T7WXK1_MICTE</name>
<organism evidence="12 13">
    <name type="scientific">Microbacterium testaceum</name>
    <name type="common">Aureobacterium testaceum</name>
    <name type="synonym">Brevibacterium testaceum</name>
    <dbReference type="NCBI Taxonomy" id="2033"/>
    <lineage>
        <taxon>Bacteria</taxon>
        <taxon>Bacillati</taxon>
        <taxon>Actinomycetota</taxon>
        <taxon>Actinomycetes</taxon>
        <taxon>Micrococcales</taxon>
        <taxon>Microbacteriaceae</taxon>
        <taxon>Microbacterium</taxon>
    </lineage>
</organism>
<dbReference type="InterPro" id="IPR036900">
    <property type="entry name" value="A-D-PHexomutase_C_sf"/>
</dbReference>
<dbReference type="PROSITE" id="PS00710">
    <property type="entry name" value="PGM_PMM"/>
    <property type="match status" value="1"/>
</dbReference>
<dbReference type="InterPro" id="IPR005843">
    <property type="entry name" value="A-D-PHexomutase_C"/>
</dbReference>
<feature type="domain" description="Alpha-D-phosphohexomutase alpha/beta/alpha" evidence="10">
    <location>
        <begin position="215"/>
        <end position="318"/>
    </location>
</feature>
<dbReference type="Gene3D" id="3.30.310.50">
    <property type="entry name" value="Alpha-D-phosphohexomutase, C-terminal domain"/>
    <property type="match status" value="1"/>
</dbReference>
<evidence type="ECO:0000259" key="10">
    <source>
        <dbReference type="Pfam" id="PF02879"/>
    </source>
</evidence>
<evidence type="ECO:0000256" key="3">
    <source>
        <dbReference type="ARBA" id="ARBA00022553"/>
    </source>
</evidence>
<dbReference type="Proteomes" id="UP000244649">
    <property type="component" value="Unassembled WGS sequence"/>
</dbReference>
<keyword evidence="3" id="KW-0597">Phosphoprotein</keyword>
<proteinExistence type="inferred from homology"/>
<dbReference type="InterPro" id="IPR016055">
    <property type="entry name" value="A-D-PHexomutase_a/b/a-I/II/III"/>
</dbReference>
<feature type="domain" description="Alpha-D-phosphohexomutase alpha/beta/alpha" evidence="9">
    <location>
        <begin position="50"/>
        <end position="190"/>
    </location>
</feature>
<dbReference type="GO" id="GO:0005975">
    <property type="term" value="P:carbohydrate metabolic process"/>
    <property type="evidence" value="ECO:0007669"/>
    <property type="project" value="InterPro"/>
</dbReference>
<dbReference type="PANTHER" id="PTHR45745">
    <property type="entry name" value="PHOSPHOMANNOMUTASE 45A"/>
    <property type="match status" value="1"/>
</dbReference>
<dbReference type="RefSeq" id="WP_116536192.1">
    <property type="nucleotide sequence ID" value="NZ_QDFT01000001.1"/>
</dbReference>
<accession>A0A2T7WXK1</accession>
<dbReference type="InterPro" id="IPR005841">
    <property type="entry name" value="Alpha-D-phosphohexomutase_SF"/>
</dbReference>
<dbReference type="EMBL" id="QDFT01000001">
    <property type="protein sequence ID" value="PVE79742.1"/>
    <property type="molecule type" value="Genomic_DNA"/>
</dbReference>
<dbReference type="InterPro" id="IPR016066">
    <property type="entry name" value="A-D-PHexomutase_CS"/>
</dbReference>
<keyword evidence="4 7" id="KW-0479">Metal-binding</keyword>
<protein>
    <submittedName>
        <fullName evidence="12">Phosphomannomutase</fullName>
    </submittedName>
</protein>
<dbReference type="GO" id="GO:0000287">
    <property type="term" value="F:magnesium ion binding"/>
    <property type="evidence" value="ECO:0007669"/>
    <property type="project" value="InterPro"/>
</dbReference>
<dbReference type="Pfam" id="PF00408">
    <property type="entry name" value="PGM_PMM_IV"/>
    <property type="match status" value="1"/>
</dbReference>
<dbReference type="Pfam" id="PF02880">
    <property type="entry name" value="PGM_PMM_III"/>
    <property type="match status" value="1"/>
</dbReference>
<dbReference type="Pfam" id="PF02879">
    <property type="entry name" value="PGM_PMM_II"/>
    <property type="match status" value="1"/>
</dbReference>
<dbReference type="Pfam" id="PF02878">
    <property type="entry name" value="PGM_PMM_I"/>
    <property type="match status" value="1"/>
</dbReference>
<evidence type="ECO:0000256" key="6">
    <source>
        <dbReference type="ARBA" id="ARBA00023235"/>
    </source>
</evidence>
<evidence type="ECO:0000313" key="13">
    <source>
        <dbReference type="Proteomes" id="UP000244649"/>
    </source>
</evidence>
<feature type="domain" description="Alpha-D-phosphohexomutase C-terminal" evidence="8">
    <location>
        <begin position="513"/>
        <end position="551"/>
    </location>
</feature>
<evidence type="ECO:0000259" key="8">
    <source>
        <dbReference type="Pfam" id="PF00408"/>
    </source>
</evidence>
<evidence type="ECO:0000256" key="2">
    <source>
        <dbReference type="ARBA" id="ARBA00010231"/>
    </source>
</evidence>
<reference evidence="12 13" key="1">
    <citation type="submission" date="2018-04" db="EMBL/GenBank/DDBJ databases">
        <authorList>
            <person name="Go L.Y."/>
            <person name="Mitchell J.A."/>
        </authorList>
    </citation>
    <scope>NUCLEOTIDE SEQUENCE [LARGE SCALE GENOMIC DNA]</scope>
    <source>
        <strain evidence="12 13">TPD7010</strain>
    </source>
</reference>
<keyword evidence="6" id="KW-0413">Isomerase</keyword>
<comment type="caution">
    <text evidence="12">The sequence shown here is derived from an EMBL/GenBank/DDBJ whole genome shotgun (WGS) entry which is preliminary data.</text>
</comment>
<feature type="domain" description="Alpha-D-phosphohexomutase alpha/beta/alpha" evidence="11">
    <location>
        <begin position="367"/>
        <end position="456"/>
    </location>
</feature>
<keyword evidence="5 7" id="KW-0460">Magnesium</keyword>
<dbReference type="PRINTS" id="PR00509">
    <property type="entry name" value="PGMPMM"/>
</dbReference>
<dbReference type="Gene3D" id="3.40.120.10">
    <property type="entry name" value="Alpha-D-Glucose-1,6-Bisphosphate, subunit A, domain 3"/>
    <property type="match status" value="3"/>
</dbReference>
<evidence type="ECO:0000256" key="5">
    <source>
        <dbReference type="ARBA" id="ARBA00022842"/>
    </source>
</evidence>
<dbReference type="InterPro" id="IPR005845">
    <property type="entry name" value="A-D-PHexomutase_a/b/a-II"/>
</dbReference>
<evidence type="ECO:0000259" key="9">
    <source>
        <dbReference type="Pfam" id="PF02878"/>
    </source>
</evidence>
<evidence type="ECO:0000259" key="11">
    <source>
        <dbReference type="Pfam" id="PF02880"/>
    </source>
</evidence>
<evidence type="ECO:0000313" key="12">
    <source>
        <dbReference type="EMBL" id="PVE79742.1"/>
    </source>
</evidence>
<evidence type="ECO:0000256" key="7">
    <source>
        <dbReference type="RuleBase" id="RU004326"/>
    </source>
</evidence>
<dbReference type="SUPFAM" id="SSF55957">
    <property type="entry name" value="Phosphoglucomutase, C-terminal domain"/>
    <property type="match status" value="1"/>
</dbReference>
<dbReference type="InterPro" id="IPR005844">
    <property type="entry name" value="A-D-PHexomutase_a/b/a-I"/>
</dbReference>
<dbReference type="PANTHER" id="PTHR45745:SF1">
    <property type="entry name" value="PHOSPHOGLUCOMUTASE 2B-RELATED"/>
    <property type="match status" value="1"/>
</dbReference>
<dbReference type="CDD" id="cd05799">
    <property type="entry name" value="PGM2"/>
    <property type="match status" value="1"/>
</dbReference>
<gene>
    <name evidence="12" type="ORF">DC432_00335</name>
</gene>
<sequence length="571" mass="59661">MSAHVEAARAWIAQDPDAVTREELTALVTRVEDGDAEASADLDDRFATRLAFGTAGLRGTLGAGPNRMNRVLVAQAAAGFAAYLAERADGATPTVVVGYDGRRNSDVFARDSVEIFAGAGLNAILLPRLLPTPVLAFAVRHLGADAGVMVTASHNPPDDNGYKVYLGGDDRGAQIVSPADAEIAAHIQRIADVGNVTTLPRSVGYANAPESLVEAYVAATAAVAPAPAGADGLRWVYTAMHGVGWETVSRVLSEAGYPSPVLVEAQIHPDGRFPTVAFPNPEEPGAMDLAFETARAADAELIIANDPDADRLAVAIPDADAEGGWRRLTGNEIGLLLGWRAARQAAEARDADTPPADDENPDAGATASLACSLVSSPGLQAVAEHYGLAFHSTLTGFKWISRAPGIVFGFEEALGYLVNPGTVRDKDGISAAIALLGMAAEARGQGRTVADLLQEFRDTFGAFASDQISVRVTDVSEIGGIMASLRSQPPSAVGEVAVTRIDDLLEGVDGFPPGDVLRLWLEDGSRLIVRPSGTEPKLKLYLDVRGSSAKKAGRRLAALRAGAEELLASVR</sequence>
<evidence type="ECO:0000256" key="4">
    <source>
        <dbReference type="ARBA" id="ARBA00022723"/>
    </source>
</evidence>
<dbReference type="GO" id="GO:0006166">
    <property type="term" value="P:purine ribonucleoside salvage"/>
    <property type="evidence" value="ECO:0007669"/>
    <property type="project" value="TreeGrafter"/>
</dbReference>
<comment type="similarity">
    <text evidence="2 7">Belongs to the phosphohexose mutase family.</text>
</comment>
<dbReference type="GO" id="GO:0008973">
    <property type="term" value="F:phosphopentomutase activity"/>
    <property type="evidence" value="ECO:0007669"/>
    <property type="project" value="TreeGrafter"/>
</dbReference>
<dbReference type="SUPFAM" id="SSF53738">
    <property type="entry name" value="Phosphoglucomutase, first 3 domains"/>
    <property type="match status" value="3"/>
</dbReference>